<gene>
    <name evidence="4" type="ORF">WA026_010803</name>
</gene>
<evidence type="ECO:0000256" key="3">
    <source>
        <dbReference type="SAM" id="SignalP"/>
    </source>
</evidence>
<accession>A0AAW1UWN0</accession>
<reference evidence="4 5" key="1">
    <citation type="submission" date="2023-03" db="EMBL/GenBank/DDBJ databases">
        <title>Genome insight into feeding habits of ladybird beetles.</title>
        <authorList>
            <person name="Li H.-S."/>
            <person name="Huang Y.-H."/>
            <person name="Pang H."/>
        </authorList>
    </citation>
    <scope>NUCLEOTIDE SEQUENCE [LARGE SCALE GENOMIC DNA]</scope>
    <source>
        <strain evidence="4">SYSU_2023b</strain>
        <tissue evidence="4">Whole body</tissue>
    </source>
</reference>
<sequence>MLKAVCWAICLCAFVQSITGKSIDFNSGYQDLDDKSTVLQTDVHENEQIEEDDLNGAMKVICKYAKILLEVNPDTYLKCIQIDFLVENRNIKLRKRSAEDDNTVPEVAEDNDNTIHEKEETATTVRLSDDLIVPAEISTEKGSENAASPVSEVESQESVTANTWSDDIIVPTIILVENCSENSSLSVNEITDHNVENPNIIPETEDDATTESLTDGLNVPAEVATENGSEITSSVDEVKSQEPATNKTSSDEVIVPTEISAPAEVANENGSEITSSVDEVKSQELATNKTSSDEVIVPIEISAPAEVATENGSEMTSVSEIKPQEPATNKSSSDEIIAPTEIAAENSSENPSLPVNPITDKPLSNNSLLTQESNILKINTINLKMLNSGETSDSTAHSSLNSTTDTPVLFKNGFDDILKNTPGKQQNISIKEDESPKGTLGSKKMQTVLLEVSKNDSSKTIEGGEISKAGESQEKSTSSPNNILLIVFAILGVVGTLAFAFNYIKKRREDREVNEMIKLEEEGRELKEIKPLMKSNFVQNGSKSLEYIDADPQLQVQTETKDERN</sequence>
<name>A0AAW1UWN0_9CUCU</name>
<proteinExistence type="predicted"/>
<dbReference type="EMBL" id="JARQZJ010000095">
    <property type="protein sequence ID" value="KAK9885309.1"/>
    <property type="molecule type" value="Genomic_DNA"/>
</dbReference>
<keyword evidence="2" id="KW-1133">Transmembrane helix</keyword>
<dbReference type="Proteomes" id="UP001431783">
    <property type="component" value="Unassembled WGS sequence"/>
</dbReference>
<feature type="region of interest" description="Disordered" evidence="1">
    <location>
        <begin position="138"/>
        <end position="159"/>
    </location>
</feature>
<feature type="region of interest" description="Disordered" evidence="1">
    <location>
        <begin position="264"/>
        <end position="289"/>
    </location>
</feature>
<protein>
    <submittedName>
        <fullName evidence="4">Uncharacterized protein</fullName>
    </submittedName>
</protein>
<evidence type="ECO:0000256" key="2">
    <source>
        <dbReference type="SAM" id="Phobius"/>
    </source>
</evidence>
<feature type="signal peptide" evidence="3">
    <location>
        <begin position="1"/>
        <end position="20"/>
    </location>
</feature>
<dbReference type="AlphaFoldDB" id="A0AAW1UWN0"/>
<keyword evidence="2" id="KW-0472">Membrane</keyword>
<keyword evidence="3" id="KW-0732">Signal</keyword>
<keyword evidence="2" id="KW-0812">Transmembrane</keyword>
<feature type="compositionally biased region" description="Polar residues" evidence="1">
    <location>
        <begin position="310"/>
        <end position="319"/>
    </location>
</feature>
<evidence type="ECO:0000313" key="5">
    <source>
        <dbReference type="Proteomes" id="UP001431783"/>
    </source>
</evidence>
<feature type="compositionally biased region" description="Low complexity" evidence="1">
    <location>
        <begin position="150"/>
        <end position="159"/>
    </location>
</feature>
<evidence type="ECO:0000256" key="1">
    <source>
        <dbReference type="SAM" id="MobiDB-lite"/>
    </source>
</evidence>
<comment type="caution">
    <text evidence="4">The sequence shown here is derived from an EMBL/GenBank/DDBJ whole genome shotgun (WGS) entry which is preliminary data.</text>
</comment>
<evidence type="ECO:0000313" key="4">
    <source>
        <dbReference type="EMBL" id="KAK9885309.1"/>
    </source>
</evidence>
<organism evidence="4 5">
    <name type="scientific">Henosepilachna vigintioctopunctata</name>
    <dbReference type="NCBI Taxonomy" id="420089"/>
    <lineage>
        <taxon>Eukaryota</taxon>
        <taxon>Metazoa</taxon>
        <taxon>Ecdysozoa</taxon>
        <taxon>Arthropoda</taxon>
        <taxon>Hexapoda</taxon>
        <taxon>Insecta</taxon>
        <taxon>Pterygota</taxon>
        <taxon>Neoptera</taxon>
        <taxon>Endopterygota</taxon>
        <taxon>Coleoptera</taxon>
        <taxon>Polyphaga</taxon>
        <taxon>Cucujiformia</taxon>
        <taxon>Coccinelloidea</taxon>
        <taxon>Coccinellidae</taxon>
        <taxon>Epilachninae</taxon>
        <taxon>Epilachnini</taxon>
        <taxon>Henosepilachna</taxon>
    </lineage>
</organism>
<keyword evidence="5" id="KW-1185">Reference proteome</keyword>
<feature type="transmembrane region" description="Helical" evidence="2">
    <location>
        <begin position="483"/>
        <end position="504"/>
    </location>
</feature>
<feature type="chain" id="PRO_5043340469" evidence="3">
    <location>
        <begin position="21"/>
        <end position="565"/>
    </location>
</feature>
<feature type="region of interest" description="Disordered" evidence="1">
    <location>
        <begin position="308"/>
        <end position="335"/>
    </location>
</feature>
<feature type="region of interest" description="Disordered" evidence="1">
    <location>
        <begin position="227"/>
        <end position="252"/>
    </location>
</feature>
<feature type="compositionally biased region" description="Polar residues" evidence="1">
    <location>
        <begin position="268"/>
        <end position="277"/>
    </location>
</feature>